<proteinExistence type="predicted"/>
<accession>A0A6L4WYL6</accession>
<gene>
    <name evidence="1" type="ORF">DSM100688_1773</name>
</gene>
<organism evidence="1 2">
    <name type="scientific">Bifidobacterium ramosum</name>
    <dbReference type="NCBI Taxonomy" id="1798158"/>
    <lineage>
        <taxon>Bacteria</taxon>
        <taxon>Bacillati</taxon>
        <taxon>Actinomycetota</taxon>
        <taxon>Actinomycetes</taxon>
        <taxon>Bifidobacteriales</taxon>
        <taxon>Bifidobacteriaceae</taxon>
        <taxon>Bifidobacterium</taxon>
    </lineage>
</organism>
<dbReference type="EMBL" id="WBSM01000010">
    <property type="protein sequence ID" value="KAB8287198.1"/>
    <property type="molecule type" value="Genomic_DNA"/>
</dbReference>
<evidence type="ECO:0000313" key="1">
    <source>
        <dbReference type="EMBL" id="KAB8287198.1"/>
    </source>
</evidence>
<dbReference type="Gene3D" id="3.40.190.10">
    <property type="entry name" value="Periplasmic binding protein-like II"/>
    <property type="match status" value="1"/>
</dbReference>
<comment type="caution">
    <text evidence="1">The sequence shown here is derived from an EMBL/GenBank/DDBJ whole genome shotgun (WGS) entry which is preliminary data.</text>
</comment>
<protein>
    <submittedName>
        <fullName evidence="1">ABC transporter substrate-binding protein</fullName>
    </submittedName>
</protein>
<dbReference type="Proteomes" id="UP000482084">
    <property type="component" value="Unassembled WGS sequence"/>
</dbReference>
<dbReference type="AlphaFoldDB" id="A0A6L4WYL6"/>
<reference evidence="1 2" key="1">
    <citation type="submission" date="2019-10" db="EMBL/GenBank/DDBJ databases">
        <title>Characterization of the phylogenetic diversity of two novel species belonging to the genus Bifidobacterium: Bifidobacterium cebidarum sp. nov. and Bifidobacterium leontopitheci sp. nov.</title>
        <authorList>
            <person name="Lugli G.A."/>
            <person name="Duranti S."/>
            <person name="Milani C."/>
            <person name="Turroni F."/>
            <person name="Ventura M."/>
        </authorList>
    </citation>
    <scope>NUCLEOTIDE SEQUENCE [LARGE SCALE GENOMIC DNA]</scope>
    <source>
        <strain evidence="1 2">DSM 100688</strain>
    </source>
</reference>
<dbReference type="SUPFAM" id="SSF53850">
    <property type="entry name" value="Periplasmic binding protein-like II"/>
    <property type="match status" value="1"/>
</dbReference>
<keyword evidence="2" id="KW-1185">Reference proteome</keyword>
<evidence type="ECO:0000313" key="2">
    <source>
        <dbReference type="Proteomes" id="UP000482084"/>
    </source>
</evidence>
<sequence length="201" mass="22743">MPAAPGKTAVWDGSTNEYENMKAAVSANAKNKDAALKVVDLLYSEKYSVQQFAGSFGDTLTQDGDHTYTEDSKKMQDLKADNKMPALADRLAGWIPDDVTINDDYDAADIQEVNKAFEEQRANYDHVKDYIPDYVRADATDSTTLSNNNTQILNFALQKTAQWMVKGGIDNEWDDYVKQLDTLGLQDNIKIWQKWYDTYTK</sequence>
<name>A0A6L4WYL6_9BIFI</name>